<gene>
    <name evidence="1" type="ORF">LTS18_000244</name>
</gene>
<dbReference type="EMBL" id="JAWDJW010011395">
    <property type="protein sequence ID" value="KAK3044828.1"/>
    <property type="molecule type" value="Genomic_DNA"/>
</dbReference>
<keyword evidence="2" id="KW-1185">Reference proteome</keyword>
<protein>
    <submittedName>
        <fullName evidence="1">Uncharacterized protein</fullName>
    </submittedName>
</protein>
<evidence type="ECO:0000313" key="2">
    <source>
        <dbReference type="Proteomes" id="UP001186974"/>
    </source>
</evidence>
<sequence length="174" mass="17943">MLFALGSNGAGQLGLGHDEDVAQPEQTCIPPSFLHAPLKAIAAGGNHTSFLTTSGQLWIEGSSSDIIRNACGRQEDLGYINLCASTWNAVICATSTGKVWSYGTECTKGELGLGGNIGNESVGIHETDEDGAFMKGFPPSGTAIVDLAASMGHTVAVLSNGDVYGWGNGRKGQL</sequence>
<organism evidence="1 2">
    <name type="scientific">Coniosporium uncinatum</name>
    <dbReference type="NCBI Taxonomy" id="93489"/>
    <lineage>
        <taxon>Eukaryota</taxon>
        <taxon>Fungi</taxon>
        <taxon>Dikarya</taxon>
        <taxon>Ascomycota</taxon>
        <taxon>Pezizomycotina</taxon>
        <taxon>Dothideomycetes</taxon>
        <taxon>Dothideomycetes incertae sedis</taxon>
        <taxon>Coniosporium</taxon>
    </lineage>
</organism>
<comment type="caution">
    <text evidence="1">The sequence shown here is derived from an EMBL/GenBank/DDBJ whole genome shotgun (WGS) entry which is preliminary data.</text>
</comment>
<proteinExistence type="predicted"/>
<evidence type="ECO:0000313" key="1">
    <source>
        <dbReference type="EMBL" id="KAK3044828.1"/>
    </source>
</evidence>
<reference evidence="1" key="1">
    <citation type="submission" date="2024-09" db="EMBL/GenBank/DDBJ databases">
        <title>Black Yeasts Isolated from many extreme environments.</title>
        <authorList>
            <person name="Coleine C."/>
            <person name="Stajich J.E."/>
            <person name="Selbmann L."/>
        </authorList>
    </citation>
    <scope>NUCLEOTIDE SEQUENCE</scope>
    <source>
        <strain evidence="1">CCFEE 5737</strain>
    </source>
</reference>
<feature type="non-terminal residue" evidence="1">
    <location>
        <position position="174"/>
    </location>
</feature>
<dbReference type="Proteomes" id="UP001186974">
    <property type="component" value="Unassembled WGS sequence"/>
</dbReference>
<accession>A0ACC3CU76</accession>
<name>A0ACC3CU76_9PEZI</name>